<dbReference type="SUPFAM" id="SSF51126">
    <property type="entry name" value="Pectin lyase-like"/>
    <property type="match status" value="1"/>
</dbReference>
<evidence type="ECO:0000256" key="5">
    <source>
        <dbReference type="ARBA" id="ARBA00023085"/>
    </source>
</evidence>
<dbReference type="InterPro" id="IPR000070">
    <property type="entry name" value="Pectinesterase_cat"/>
</dbReference>
<dbReference type="InterPro" id="IPR011050">
    <property type="entry name" value="Pectin_lyase_fold/virulence"/>
</dbReference>
<comment type="caution">
    <text evidence="8">The sequence shown here is derived from an EMBL/GenBank/DDBJ whole genome shotgun (WGS) entry which is preliminary data.</text>
</comment>
<proteinExistence type="inferred from homology"/>
<evidence type="ECO:0000259" key="7">
    <source>
        <dbReference type="Pfam" id="PF01095"/>
    </source>
</evidence>
<evidence type="ECO:0000256" key="2">
    <source>
        <dbReference type="ARBA" id="ARBA00008891"/>
    </source>
</evidence>
<reference evidence="8" key="2">
    <citation type="submission" date="2020-10" db="EMBL/GenBank/DDBJ databases">
        <authorList>
            <person name="Cooper E.A."/>
            <person name="Brenton Z.W."/>
            <person name="Flinn B.S."/>
            <person name="Jenkins J."/>
            <person name="Shu S."/>
            <person name="Flowers D."/>
            <person name="Luo F."/>
            <person name="Wang Y."/>
            <person name="Xia P."/>
            <person name="Barry K."/>
            <person name="Daum C."/>
            <person name="Lipzen A."/>
            <person name="Yoshinaga Y."/>
            <person name="Schmutz J."/>
            <person name="Saski C."/>
            <person name="Vermerris W."/>
            <person name="Kresovich S."/>
        </authorList>
    </citation>
    <scope>NUCLEOTIDE SEQUENCE</scope>
</reference>
<name>A0A921R8V2_SORBI</name>
<dbReference type="Proteomes" id="UP000807115">
    <property type="component" value="Chromosome 4"/>
</dbReference>
<evidence type="ECO:0000313" key="9">
    <source>
        <dbReference type="Proteomes" id="UP000807115"/>
    </source>
</evidence>
<dbReference type="Gene3D" id="2.160.20.10">
    <property type="entry name" value="Single-stranded right-handed beta-helix, Pectin lyase-like"/>
    <property type="match status" value="1"/>
</dbReference>
<dbReference type="EC" id="3.1.1.11" evidence="3"/>
<dbReference type="AlphaFoldDB" id="A0A921R8V2"/>
<evidence type="ECO:0000256" key="3">
    <source>
        <dbReference type="ARBA" id="ARBA00013229"/>
    </source>
</evidence>
<organism evidence="8 9">
    <name type="scientific">Sorghum bicolor</name>
    <name type="common">Sorghum</name>
    <name type="synonym">Sorghum vulgare</name>
    <dbReference type="NCBI Taxonomy" id="4558"/>
    <lineage>
        <taxon>Eukaryota</taxon>
        <taxon>Viridiplantae</taxon>
        <taxon>Streptophyta</taxon>
        <taxon>Embryophyta</taxon>
        <taxon>Tracheophyta</taxon>
        <taxon>Spermatophyta</taxon>
        <taxon>Magnoliopsida</taxon>
        <taxon>Liliopsida</taxon>
        <taxon>Poales</taxon>
        <taxon>Poaceae</taxon>
        <taxon>PACMAD clade</taxon>
        <taxon>Panicoideae</taxon>
        <taxon>Andropogonodae</taxon>
        <taxon>Andropogoneae</taxon>
        <taxon>Sorghinae</taxon>
        <taxon>Sorghum</taxon>
    </lineage>
</organism>
<keyword evidence="4" id="KW-0378">Hydrolase</keyword>
<dbReference type="GO" id="GO:0042545">
    <property type="term" value="P:cell wall modification"/>
    <property type="evidence" value="ECO:0007669"/>
    <property type="project" value="InterPro"/>
</dbReference>
<feature type="chain" id="PRO_5037433447" description="pectinesterase" evidence="6">
    <location>
        <begin position="28"/>
        <end position="414"/>
    </location>
</feature>
<dbReference type="OrthoDB" id="583724at2759"/>
<dbReference type="EMBL" id="CM027683">
    <property type="protein sequence ID" value="KAG0535550.1"/>
    <property type="molecule type" value="Genomic_DNA"/>
</dbReference>
<keyword evidence="5" id="KW-0063">Aspartyl esterase</keyword>
<dbReference type="PANTHER" id="PTHR31321:SF135">
    <property type="entry name" value="OS11G0659600 PROTEIN"/>
    <property type="match status" value="1"/>
</dbReference>
<keyword evidence="6" id="KW-0732">Signal</keyword>
<dbReference type="KEGG" id="sbi:8059702"/>
<evidence type="ECO:0000313" key="8">
    <source>
        <dbReference type="EMBL" id="KAG0535550.1"/>
    </source>
</evidence>
<dbReference type="PANTHER" id="PTHR31321">
    <property type="entry name" value="ACYL-COA THIOESTER HYDROLASE YBHC-RELATED"/>
    <property type="match status" value="1"/>
</dbReference>
<dbReference type="Pfam" id="PF01095">
    <property type="entry name" value="Pectinesterase"/>
    <property type="match status" value="1"/>
</dbReference>
<dbReference type="OMA" id="RYIISIQ"/>
<protein>
    <recommendedName>
        <fullName evidence="3">pectinesterase</fullName>
        <ecNumber evidence="3">3.1.1.11</ecNumber>
    </recommendedName>
</protein>
<evidence type="ECO:0000256" key="4">
    <source>
        <dbReference type="ARBA" id="ARBA00022801"/>
    </source>
</evidence>
<evidence type="ECO:0000256" key="6">
    <source>
        <dbReference type="SAM" id="SignalP"/>
    </source>
</evidence>
<comment type="pathway">
    <text evidence="1">Glycan metabolism; pectin degradation; 2-dehydro-3-deoxy-D-gluconate from pectin: step 1/5.</text>
</comment>
<reference evidence="8" key="1">
    <citation type="journal article" date="2019" name="BMC Genomics">
        <title>A new reference genome for Sorghum bicolor reveals high levels of sequence similarity between sweet and grain genotypes: implications for the genetics of sugar metabolism.</title>
        <authorList>
            <person name="Cooper E.A."/>
            <person name="Brenton Z.W."/>
            <person name="Flinn B.S."/>
            <person name="Jenkins J."/>
            <person name="Shu S."/>
            <person name="Flowers D."/>
            <person name="Luo F."/>
            <person name="Wang Y."/>
            <person name="Xia P."/>
            <person name="Barry K."/>
            <person name="Daum C."/>
            <person name="Lipzen A."/>
            <person name="Yoshinaga Y."/>
            <person name="Schmutz J."/>
            <person name="Saski C."/>
            <person name="Vermerris W."/>
            <person name="Kresovich S."/>
        </authorList>
    </citation>
    <scope>NUCLEOTIDE SEQUENCE</scope>
</reference>
<gene>
    <name evidence="8" type="ORF">BDA96_04G375400</name>
</gene>
<feature type="domain" description="Pectinesterase catalytic" evidence="7">
    <location>
        <begin position="104"/>
        <end position="321"/>
    </location>
</feature>
<dbReference type="Gramene" id="EES07779">
    <property type="protein sequence ID" value="EES07779"/>
    <property type="gene ID" value="SORBI_3004G350400"/>
</dbReference>
<dbReference type="InterPro" id="IPR012334">
    <property type="entry name" value="Pectin_lyas_fold"/>
</dbReference>
<dbReference type="GO" id="GO:0030599">
    <property type="term" value="F:pectinesterase activity"/>
    <property type="evidence" value="ECO:0007669"/>
    <property type="project" value="UniProtKB-EC"/>
</dbReference>
<accession>A0A921R8V2</accession>
<evidence type="ECO:0000256" key="1">
    <source>
        <dbReference type="ARBA" id="ARBA00005184"/>
    </source>
</evidence>
<feature type="signal peptide" evidence="6">
    <location>
        <begin position="1"/>
        <end position="27"/>
    </location>
</feature>
<comment type="similarity">
    <text evidence="2">Belongs to the pectinesterase family.</text>
</comment>
<sequence>MVQLLVLPSSSLILLLVLLMMAPSSSCAQEQEQEQQQLKQQMQEHQQQHTMLQGWIKEQVAKDAAAGCTCGKKDAALSAAEANRVVLHVEPADDSSTSDPAIYLNSIGEAIAKIPDGNTKRYIISIQPGAVYREKLFLGKNKPFVTLASTSPEAPAIIAWNDTAATLGKDGKPLGAEGSSSVTIESDFFIASGILFRNDAPEPELKRDNQGKIGEVTSATMAPALRVAGSKATFYKCTVDGGHGALYDHKGLHYYKSCTINGTFDFIFGNARSFYEDCNIVSKSATDYLGDLPVAKPPLTLSPAAADGGFSFKTCTITGQSFIFLGRAGWPVVYSYTNIGYDLFPLIVSGSDDSQAGAKFQFNREFAPFLFISYKNYGVPSGAVGINKTDVAPFLGTQFVSGDNWILSIPPATE</sequence>